<sequence>MEGNKLVHKMPSRKLTSQNSASFSLEPPNEKVLNNTQECKSSNAKENDDKAKEAEEGHSENKKVEIEETGRERLKRLREETMGDVKIPENWGQEQLLKDWIDYTVFDALFAPHTLIITARDALVAHGRKAKSPRLRI</sequence>
<gene>
    <name evidence="2" type="ORF">VNO77_28745</name>
</gene>
<name>A0AAN9Q7X8_CANGL</name>
<dbReference type="PANTHER" id="PTHR34207">
    <property type="entry name" value="PROTEIN BIC1"/>
    <property type="match status" value="1"/>
</dbReference>
<comment type="caution">
    <text evidence="2">The sequence shown here is derived from an EMBL/GenBank/DDBJ whole genome shotgun (WGS) entry which is preliminary data.</text>
</comment>
<proteinExistence type="predicted"/>
<dbReference type="CDD" id="cd22645">
    <property type="entry name" value="BIC1_CID"/>
    <property type="match status" value="1"/>
</dbReference>
<reference evidence="2 3" key="1">
    <citation type="submission" date="2024-01" db="EMBL/GenBank/DDBJ databases">
        <title>The genomes of 5 underutilized Papilionoideae crops provide insights into root nodulation and disease resistanc.</title>
        <authorList>
            <person name="Jiang F."/>
        </authorList>
    </citation>
    <scope>NUCLEOTIDE SEQUENCE [LARGE SCALE GENOMIC DNA]</scope>
    <source>
        <strain evidence="2">LVBAO_FW01</strain>
        <tissue evidence="2">Leaves</tissue>
    </source>
</reference>
<dbReference type="AlphaFoldDB" id="A0AAN9Q7X8"/>
<feature type="compositionally biased region" description="Basic residues" evidence="1">
    <location>
        <begin position="1"/>
        <end position="12"/>
    </location>
</feature>
<evidence type="ECO:0008006" key="4">
    <source>
        <dbReference type="Google" id="ProtNLM"/>
    </source>
</evidence>
<keyword evidence="3" id="KW-1185">Reference proteome</keyword>
<organism evidence="2 3">
    <name type="scientific">Canavalia gladiata</name>
    <name type="common">Sword bean</name>
    <name type="synonym">Dolichos gladiatus</name>
    <dbReference type="NCBI Taxonomy" id="3824"/>
    <lineage>
        <taxon>Eukaryota</taxon>
        <taxon>Viridiplantae</taxon>
        <taxon>Streptophyta</taxon>
        <taxon>Embryophyta</taxon>
        <taxon>Tracheophyta</taxon>
        <taxon>Spermatophyta</taxon>
        <taxon>Magnoliopsida</taxon>
        <taxon>eudicotyledons</taxon>
        <taxon>Gunneridae</taxon>
        <taxon>Pentapetalae</taxon>
        <taxon>rosids</taxon>
        <taxon>fabids</taxon>
        <taxon>Fabales</taxon>
        <taxon>Fabaceae</taxon>
        <taxon>Papilionoideae</taxon>
        <taxon>50 kb inversion clade</taxon>
        <taxon>NPAAA clade</taxon>
        <taxon>indigoferoid/millettioid clade</taxon>
        <taxon>Phaseoleae</taxon>
        <taxon>Canavalia</taxon>
    </lineage>
</organism>
<dbReference type="EMBL" id="JAYMYQ010000006">
    <property type="protein sequence ID" value="KAK7324859.1"/>
    <property type="molecule type" value="Genomic_DNA"/>
</dbReference>
<evidence type="ECO:0000256" key="1">
    <source>
        <dbReference type="SAM" id="MobiDB-lite"/>
    </source>
</evidence>
<evidence type="ECO:0000313" key="3">
    <source>
        <dbReference type="Proteomes" id="UP001367508"/>
    </source>
</evidence>
<accession>A0AAN9Q7X8</accession>
<dbReference type="InterPro" id="IPR040374">
    <property type="entry name" value="BIC"/>
</dbReference>
<feature type="compositionally biased region" description="Basic and acidic residues" evidence="1">
    <location>
        <begin position="43"/>
        <end position="65"/>
    </location>
</feature>
<feature type="compositionally biased region" description="Polar residues" evidence="1">
    <location>
        <begin position="32"/>
        <end position="42"/>
    </location>
</feature>
<dbReference type="Proteomes" id="UP001367508">
    <property type="component" value="Unassembled WGS sequence"/>
</dbReference>
<feature type="region of interest" description="Disordered" evidence="1">
    <location>
        <begin position="1"/>
        <end position="65"/>
    </location>
</feature>
<evidence type="ECO:0000313" key="2">
    <source>
        <dbReference type="EMBL" id="KAK7324859.1"/>
    </source>
</evidence>
<protein>
    <recommendedName>
        <fullName evidence="4">Protein BIC1</fullName>
    </recommendedName>
</protein>
<dbReference type="PANTHER" id="PTHR34207:SF17">
    <property type="entry name" value="PROTEIN BIC2"/>
    <property type="match status" value="1"/>
</dbReference>
<dbReference type="GO" id="GO:0009785">
    <property type="term" value="P:blue light signaling pathway"/>
    <property type="evidence" value="ECO:0007669"/>
    <property type="project" value="InterPro"/>
</dbReference>
<feature type="compositionally biased region" description="Polar residues" evidence="1">
    <location>
        <begin position="14"/>
        <end position="23"/>
    </location>
</feature>